<sequence>MAMSANDSLLILLGVLSSVLGVVLYVWTALALSALFRKTGEDAWQGWVPVLNIAVVLRLGGFSAWLVLVGLVPVLGWMLLYALVVVAAHRIGRDFAVGPGMTVLAALLFVVWASILGLGPAVWQRRERVVEPPPWSFSPPMSEPTVEPLAPPTRETRVVSPNHFSPEPVRESPSDALRPEPWAPPSSFAPVDDAPAVDRAASDAPSDAASAPAAPAASPFAPTPEAAAPAMIPAAAPAGDAPPESAPAAAPAPTASVSGGLDAPDAPADAADAGPAVRAGDEAEAEQAAPAVERPRLRREQPWASEIDDVSAISPSPFPSRAASPRPGVVPSLADPEESGAPAPGRRTWDAVPARSRARRHAAEPEEFPELSGEVSAVIGAPAAGAPRTARAAVPAQLRRAEASADDDLDHTVVVSRRRGWLLQLPGGSAVPLTGDVAILGRQPRRDAAHPRAQLVAVDDATRTMSKTHARLELRGESWVIVDLDSTNGTVLTGERGEETEVAPGDARPVAERFLLGDAELRLARAAG</sequence>
<dbReference type="InterPro" id="IPR043739">
    <property type="entry name" value="DUF5684"/>
</dbReference>
<evidence type="ECO:0000313" key="6">
    <source>
        <dbReference type="Proteomes" id="UP000327039"/>
    </source>
</evidence>
<keyword evidence="3" id="KW-1133">Transmembrane helix</keyword>
<accession>A0A5J5IWP5</accession>
<evidence type="ECO:0000313" key="5">
    <source>
        <dbReference type="EMBL" id="KAA9089000.1"/>
    </source>
</evidence>
<dbReference type="RefSeq" id="WP_150417621.1">
    <property type="nucleotide sequence ID" value="NZ_VYRZ01000001.1"/>
</dbReference>
<dbReference type="OrthoDB" id="3637276at2"/>
<dbReference type="PROSITE" id="PS50006">
    <property type="entry name" value="FHA_DOMAIN"/>
    <property type="match status" value="1"/>
</dbReference>
<feature type="transmembrane region" description="Helical" evidence="3">
    <location>
        <begin position="74"/>
        <end position="91"/>
    </location>
</feature>
<dbReference type="EMBL" id="VYRZ01000001">
    <property type="protein sequence ID" value="KAA9089000.1"/>
    <property type="molecule type" value="Genomic_DNA"/>
</dbReference>
<feature type="compositionally biased region" description="Low complexity" evidence="2">
    <location>
        <begin position="189"/>
        <end position="278"/>
    </location>
</feature>
<organism evidence="5 6">
    <name type="scientific">Microbacterium radiodurans</name>
    <dbReference type="NCBI Taxonomy" id="661398"/>
    <lineage>
        <taxon>Bacteria</taxon>
        <taxon>Bacillati</taxon>
        <taxon>Actinomycetota</taxon>
        <taxon>Actinomycetes</taxon>
        <taxon>Micrococcales</taxon>
        <taxon>Microbacteriaceae</taxon>
        <taxon>Microbacterium</taxon>
    </lineage>
</organism>
<name>A0A5J5IWP5_9MICO</name>
<dbReference type="InterPro" id="IPR000253">
    <property type="entry name" value="FHA_dom"/>
</dbReference>
<keyword evidence="3" id="KW-0812">Transmembrane</keyword>
<evidence type="ECO:0000256" key="1">
    <source>
        <dbReference type="ARBA" id="ARBA00022553"/>
    </source>
</evidence>
<proteinExistence type="predicted"/>
<gene>
    <name evidence="5" type="ORF">F6B42_00355</name>
</gene>
<evidence type="ECO:0000259" key="4">
    <source>
        <dbReference type="PROSITE" id="PS50006"/>
    </source>
</evidence>
<keyword evidence="3" id="KW-0472">Membrane</keyword>
<dbReference type="SMART" id="SM00240">
    <property type="entry name" value="FHA"/>
    <property type="match status" value="1"/>
</dbReference>
<keyword evidence="1" id="KW-0597">Phosphoprotein</keyword>
<feature type="compositionally biased region" description="Low complexity" evidence="2">
    <location>
        <begin position="311"/>
        <end position="327"/>
    </location>
</feature>
<feature type="transmembrane region" description="Helical" evidence="3">
    <location>
        <begin position="12"/>
        <end position="35"/>
    </location>
</feature>
<dbReference type="Pfam" id="PF18936">
    <property type="entry name" value="DUF5684"/>
    <property type="match status" value="1"/>
</dbReference>
<dbReference type="Gene3D" id="2.60.200.20">
    <property type="match status" value="1"/>
</dbReference>
<feature type="domain" description="FHA" evidence="4">
    <location>
        <begin position="438"/>
        <end position="497"/>
    </location>
</feature>
<reference evidence="6" key="1">
    <citation type="submission" date="2019-09" db="EMBL/GenBank/DDBJ databases">
        <title>Mumia zhuanghuii sp. nov. isolated from the intestinal contents of plateau pika (Ochotona curzoniae) in the Qinghai-Tibet plateau of China.</title>
        <authorList>
            <person name="Tian Z."/>
        </authorList>
    </citation>
    <scope>NUCLEOTIDE SEQUENCE [LARGE SCALE GENOMIC DNA]</scope>
    <source>
        <strain evidence="6">DSM 25564</strain>
    </source>
</reference>
<protein>
    <submittedName>
        <fullName evidence="5">FHA domain-containing protein</fullName>
    </submittedName>
</protein>
<comment type="caution">
    <text evidence="5">The sequence shown here is derived from an EMBL/GenBank/DDBJ whole genome shotgun (WGS) entry which is preliminary data.</text>
</comment>
<evidence type="ECO:0000256" key="2">
    <source>
        <dbReference type="SAM" id="MobiDB-lite"/>
    </source>
</evidence>
<feature type="transmembrane region" description="Helical" evidence="3">
    <location>
        <begin position="103"/>
        <end position="123"/>
    </location>
</feature>
<dbReference type="SUPFAM" id="SSF49879">
    <property type="entry name" value="SMAD/FHA domain"/>
    <property type="match status" value="1"/>
</dbReference>
<dbReference type="AlphaFoldDB" id="A0A5J5IWP5"/>
<dbReference type="Pfam" id="PF00498">
    <property type="entry name" value="FHA"/>
    <property type="match status" value="1"/>
</dbReference>
<dbReference type="InterPro" id="IPR008984">
    <property type="entry name" value="SMAD_FHA_dom_sf"/>
</dbReference>
<feature type="region of interest" description="Disordered" evidence="2">
    <location>
        <begin position="133"/>
        <end position="369"/>
    </location>
</feature>
<dbReference type="Proteomes" id="UP000327039">
    <property type="component" value="Unassembled WGS sequence"/>
</dbReference>
<dbReference type="CDD" id="cd00060">
    <property type="entry name" value="FHA"/>
    <property type="match status" value="1"/>
</dbReference>
<evidence type="ECO:0000256" key="3">
    <source>
        <dbReference type="SAM" id="Phobius"/>
    </source>
</evidence>
<keyword evidence="6" id="KW-1185">Reference proteome</keyword>